<evidence type="ECO:0000313" key="1">
    <source>
        <dbReference type="EMBL" id="EID56524.1"/>
    </source>
</evidence>
<dbReference type="HOGENOM" id="CLU_1453670_0_0_11"/>
<accession>I0V8S1</accession>
<gene>
    <name evidence="1" type="ORF">SacxiDRAFT_4343</name>
</gene>
<dbReference type="RefSeq" id="WP_006240757.1">
    <property type="nucleotide sequence ID" value="NZ_JH636049.1"/>
</dbReference>
<sequence length="188" mass="21026">MTDTSYAALLATLDELAERTEPQVRLAWLHDLIAPLLDRVEQEDDPLSDEPRISTPDAVRAWHRAAAGDQVDVDAVYDQLMTVGLVYSEDQDPDLHVISQTAYAAAAWLRLLTGRDLRSTVEDEEEVEGIEEWSGSSVFTQIIDMLAWTRTGQVYTFWQDAAADPGYCDFPVATRELDAMVSTLVHRA</sequence>
<dbReference type="Proteomes" id="UP000004691">
    <property type="component" value="Unassembled WGS sequence"/>
</dbReference>
<proteinExistence type="predicted"/>
<name>I0V8S1_9PSEU</name>
<dbReference type="eggNOG" id="ENOG5034521">
    <property type="taxonomic scope" value="Bacteria"/>
</dbReference>
<evidence type="ECO:0000313" key="2">
    <source>
        <dbReference type="Proteomes" id="UP000004691"/>
    </source>
</evidence>
<dbReference type="AlphaFoldDB" id="I0V8S1"/>
<reference evidence="1 2" key="1">
    <citation type="submission" date="2012-01" db="EMBL/GenBank/DDBJ databases">
        <title>Improved High-Quality Draft sequence of Saccharomonospora xinjiangensis XJ-54.</title>
        <authorList>
            <consortium name="US DOE Joint Genome Institute"/>
            <person name="Lucas S."/>
            <person name="Han J."/>
            <person name="Lapidus A."/>
            <person name="Cheng J.-F."/>
            <person name="Goodwin L."/>
            <person name="Pitluck S."/>
            <person name="Peters L."/>
            <person name="Mikhailova N."/>
            <person name="Teshima H."/>
            <person name="Detter J.C."/>
            <person name="Han C."/>
            <person name="Tapia R."/>
            <person name="Land M."/>
            <person name="Hauser L."/>
            <person name="Kyrpides N."/>
            <person name="Ivanova N."/>
            <person name="Pagani I."/>
            <person name="Brambilla E.-M."/>
            <person name="Klenk H.-P."/>
            <person name="Woyke T."/>
        </authorList>
    </citation>
    <scope>NUCLEOTIDE SEQUENCE [LARGE SCALE GENOMIC DNA]</scope>
    <source>
        <strain evidence="1 2">XJ-54</strain>
    </source>
</reference>
<protein>
    <submittedName>
        <fullName evidence="1">Uncharacterized protein</fullName>
    </submittedName>
</protein>
<dbReference type="STRING" id="882086.SacxiDRAFT_4343"/>
<keyword evidence="2" id="KW-1185">Reference proteome</keyword>
<dbReference type="OrthoDB" id="4209899at2"/>
<organism evidence="1 2">
    <name type="scientific">Saccharomonospora xinjiangensis XJ-54</name>
    <dbReference type="NCBI Taxonomy" id="882086"/>
    <lineage>
        <taxon>Bacteria</taxon>
        <taxon>Bacillati</taxon>
        <taxon>Actinomycetota</taxon>
        <taxon>Actinomycetes</taxon>
        <taxon>Pseudonocardiales</taxon>
        <taxon>Pseudonocardiaceae</taxon>
        <taxon>Saccharomonospora</taxon>
    </lineage>
</organism>
<dbReference type="EMBL" id="JH636049">
    <property type="protein sequence ID" value="EID56524.1"/>
    <property type="molecule type" value="Genomic_DNA"/>
</dbReference>